<comment type="caution">
    <text evidence="1">The sequence shown here is derived from an EMBL/GenBank/DDBJ whole genome shotgun (WGS) entry which is preliminary data.</text>
</comment>
<dbReference type="Proteomes" id="UP000580891">
    <property type="component" value="Unassembled WGS sequence"/>
</dbReference>
<dbReference type="InterPro" id="IPR017642">
    <property type="entry name" value="DNA_S_mod_DndB"/>
</dbReference>
<dbReference type="CDD" id="cd16414">
    <property type="entry name" value="dndB_like"/>
    <property type="match status" value="1"/>
</dbReference>
<protein>
    <submittedName>
        <fullName evidence="1">DNA sulfur modification protein DndB</fullName>
    </submittedName>
</protein>
<dbReference type="Pfam" id="PF14072">
    <property type="entry name" value="DndB"/>
    <property type="match status" value="1"/>
</dbReference>
<gene>
    <name evidence="1" type="ORF">HNQ85_001525</name>
</gene>
<dbReference type="RefSeq" id="WP_181537103.1">
    <property type="nucleotide sequence ID" value="NZ_JACDUU010000003.1"/>
</dbReference>
<keyword evidence="2" id="KW-1185">Reference proteome</keyword>
<dbReference type="InterPro" id="IPR017601">
    <property type="entry name" value="DGQHR-contain_dom"/>
</dbReference>
<dbReference type="EMBL" id="JACDUU010000003">
    <property type="protein sequence ID" value="MBA2871255.1"/>
    <property type="molecule type" value="Genomic_DNA"/>
</dbReference>
<sequence>MNDHLLARIKVREYRQFGRRVLLTKMPFRILQSVFTVDGKVQRELDPRRKNAIRDFILETVKEGTFYFSPFVFSARGALSRIREEEWELVPGVKMAILDGQHRAKALESALQKLKFEKEAYEDHGHRQKAEEIQKWIDTLESYEIAMQIYLDLSEDDERQLFTDINTERKEAHGGLVVKYDQRDRYAEWTRTLVQRLDSKFEIERNLSRLTTTNSSLTSMVIMKKCLIALIEGNVGYKEGEPICKYCREEEVIDIAERFFTAWLHLFPKQGANRKKYVSGLSGVQISLAYTVYRFVAEEGKSYTEAIEHLKRLKELTSWRHDDPLFAPFYDEKKKQVVRLSEQGKVKKLSELFLKEMKQKAVVC</sequence>
<organism evidence="1 2">
    <name type="scientific">[Anoxybacillus] calidus</name>
    <dbReference type="NCBI Taxonomy" id="575178"/>
    <lineage>
        <taxon>Bacteria</taxon>
        <taxon>Bacillati</taxon>
        <taxon>Bacillota</taxon>
        <taxon>Bacilli</taxon>
        <taxon>Bacillales</taxon>
        <taxon>Anoxybacillaceae</taxon>
        <taxon>Paranoxybacillus</taxon>
    </lineage>
</organism>
<proteinExistence type="predicted"/>
<dbReference type="NCBIfam" id="TIGR03187">
    <property type="entry name" value="DGQHR"/>
    <property type="match status" value="1"/>
</dbReference>
<dbReference type="AlphaFoldDB" id="A0A7W0BV81"/>
<reference evidence="1 2" key="1">
    <citation type="submission" date="2020-07" db="EMBL/GenBank/DDBJ databases">
        <title>Genomic Encyclopedia of Type Strains, Phase IV (KMG-IV): sequencing the most valuable type-strain genomes for metagenomic binning, comparative biology and taxonomic classification.</title>
        <authorList>
            <person name="Goeker M."/>
        </authorList>
    </citation>
    <scope>NUCLEOTIDE SEQUENCE [LARGE SCALE GENOMIC DNA]</scope>
    <source>
        <strain evidence="1 2">DSM 25220</strain>
    </source>
</reference>
<evidence type="ECO:0000313" key="1">
    <source>
        <dbReference type="EMBL" id="MBA2871255.1"/>
    </source>
</evidence>
<name>A0A7W0BV81_9BACL</name>
<evidence type="ECO:0000313" key="2">
    <source>
        <dbReference type="Proteomes" id="UP000580891"/>
    </source>
</evidence>
<accession>A0A7W0BV81</accession>